<evidence type="ECO:0000256" key="1">
    <source>
        <dbReference type="SAM" id="MobiDB-lite"/>
    </source>
</evidence>
<evidence type="ECO:0008006" key="4">
    <source>
        <dbReference type="Google" id="ProtNLM"/>
    </source>
</evidence>
<accession>A0ABY4QX92</accession>
<dbReference type="EMBL" id="CP097332">
    <property type="protein sequence ID" value="UQX87636.1"/>
    <property type="molecule type" value="Genomic_DNA"/>
</dbReference>
<evidence type="ECO:0000313" key="3">
    <source>
        <dbReference type="Proteomes" id="UP001056336"/>
    </source>
</evidence>
<dbReference type="InterPro" id="IPR027417">
    <property type="entry name" value="P-loop_NTPase"/>
</dbReference>
<feature type="region of interest" description="Disordered" evidence="1">
    <location>
        <begin position="498"/>
        <end position="526"/>
    </location>
</feature>
<feature type="compositionally biased region" description="Basic and acidic residues" evidence="1">
    <location>
        <begin position="502"/>
        <end position="522"/>
    </location>
</feature>
<sequence length="954" mass="103564">MSEDTVLREFLEGAPNNGVLVATVLGESGAGKSHLVRWTHAKIAKKQKRHVIYLQKTETSLKDVVERLLLDHADPDFDDIRRKIGSLGSGVTVEEMEQKILAELAEALRTHESQTPHGKALVGENGLSLFFLDPLFRSHLLRPGSFIKRRAHHALHGRDPDEPDIPLEFTVDELPLDIVDYANLKDAAAATRKLFTRLSNNGPMQAEAVRLLNGLLDVAVTKAASLGVGDVSEAFKKIREKLVGQEIVLLIEDVALIQGVRRDLLDAIVEVGVVQGVERYATLRTMMAVTPGYYHESLPETFRRRSEATSPLYEVDVDLAGADAQELVDFVGRYLNAARVGKDALETEFPGVPNACAKCVYQPSCHGSFGVSSTGYGLYPYNELAIVRAVNACAEKSPDGKGRSNFNPRKVLSRAIRDVLNDNVDVIEAGEFPLPSFLAEESTRMALPRLPLHVQEKIQADYSEGEAGRLETVLNFWGDRGRTEIDQGILTAFGHEPIPETLFDHPTDTTERARTDGDRPRNYDASGEIPRSVKRKIEAIDDWANGKKMPPTLASELRIVVREALIARVDWFERVIKDPDAPTVSKAIPAGTRTVSIEGSDEHLNVTPMVTVKRSARMAMMLRGLVFIGAGLPQLAGEALPRLDALVDGCIDHARARIVAVLEIDDDSLTDAAGSLLRGAAACGQLPAKPSDIDLINAVLWRDDGKGRIDASARSPEWMDAYTKYVAARGDAIDRLLTGVGAAQGSGAVHAIDVHRMTAIVRRAKAAAASDAKLVVPQWCEDADKELRGLIRASQNQIDHWAALVGRIRGQLPQGLSYPDTVDAIIEATTTGQAYGLVKVANLAALTDLNASARSWNAAGIAQLEKLLESANGETGFALLGLVGAQIQGNLAAIVDYLETSTQWINAGLRDATADGGSIADLDAEIERVIERWFEILTEPNAGPTSSEEGKSHE</sequence>
<keyword evidence="3" id="KW-1185">Reference proteome</keyword>
<protein>
    <recommendedName>
        <fullName evidence="4">ATP-binding protein</fullName>
    </recommendedName>
</protein>
<dbReference type="SUPFAM" id="SSF52540">
    <property type="entry name" value="P-loop containing nucleoside triphosphate hydrolases"/>
    <property type="match status" value="1"/>
</dbReference>
<proteinExistence type="predicted"/>
<reference evidence="2" key="1">
    <citation type="journal article" date="2018" name="Int. J. Syst. Evol. Microbiol.">
        <title>Jatrophihabitans telluris sp. nov., isolated from sediment soil of lava forest wetlands and the emended description of the genus Jatrophihabitans.</title>
        <authorList>
            <person name="Lee K.C."/>
            <person name="Suh M.K."/>
            <person name="Eom M.K."/>
            <person name="Kim K.K."/>
            <person name="Kim J.S."/>
            <person name="Kim D.S."/>
            <person name="Ko S.H."/>
            <person name="Shin Y.K."/>
            <person name="Lee J.S."/>
        </authorList>
    </citation>
    <scope>NUCLEOTIDE SEQUENCE</scope>
    <source>
        <strain evidence="2">N237</strain>
    </source>
</reference>
<organism evidence="2 3">
    <name type="scientific">Jatrophihabitans telluris</name>
    <dbReference type="NCBI Taxonomy" id="2038343"/>
    <lineage>
        <taxon>Bacteria</taxon>
        <taxon>Bacillati</taxon>
        <taxon>Actinomycetota</taxon>
        <taxon>Actinomycetes</taxon>
        <taxon>Jatrophihabitantales</taxon>
        <taxon>Jatrophihabitantaceae</taxon>
        <taxon>Jatrophihabitans</taxon>
    </lineage>
</organism>
<reference evidence="2" key="2">
    <citation type="submission" date="2022-05" db="EMBL/GenBank/DDBJ databases">
        <authorList>
            <person name="Kim J.-S."/>
            <person name="Lee K."/>
            <person name="Suh M."/>
            <person name="Eom M."/>
            <person name="Kim J.-S."/>
            <person name="Kim D.-S."/>
            <person name="Ko S.-H."/>
            <person name="Shin Y."/>
            <person name="Lee J.-S."/>
        </authorList>
    </citation>
    <scope>NUCLEOTIDE SEQUENCE</scope>
    <source>
        <strain evidence="2">N237</strain>
    </source>
</reference>
<gene>
    <name evidence="2" type="ORF">M6D93_15195</name>
</gene>
<evidence type="ECO:0000313" key="2">
    <source>
        <dbReference type="EMBL" id="UQX87636.1"/>
    </source>
</evidence>
<name>A0ABY4QX92_9ACTN</name>
<dbReference type="NCBIfam" id="NF041065">
    <property type="entry name" value="DpdH"/>
    <property type="match status" value="1"/>
</dbReference>
<dbReference type="Proteomes" id="UP001056336">
    <property type="component" value="Chromosome"/>
</dbReference>